<evidence type="ECO:0000256" key="9">
    <source>
        <dbReference type="ARBA" id="ARBA00023180"/>
    </source>
</evidence>
<dbReference type="SUPFAM" id="SSF48726">
    <property type="entry name" value="Immunoglobulin"/>
    <property type="match status" value="3"/>
</dbReference>
<comment type="subcellular location">
    <subcellularLocation>
        <location evidence="1">Cell membrane</location>
        <topology evidence="1">Lipid-anchor</topology>
        <topology evidence="1">GPI-anchor</topology>
    </subcellularLocation>
</comment>
<organism evidence="16 17">
    <name type="scientific">Cynoglossus semilaevis</name>
    <name type="common">Tongue sole</name>
    <dbReference type="NCBI Taxonomy" id="244447"/>
    <lineage>
        <taxon>Eukaryota</taxon>
        <taxon>Metazoa</taxon>
        <taxon>Chordata</taxon>
        <taxon>Craniata</taxon>
        <taxon>Vertebrata</taxon>
        <taxon>Euteleostomi</taxon>
        <taxon>Actinopterygii</taxon>
        <taxon>Neopterygii</taxon>
        <taxon>Teleostei</taxon>
        <taxon>Neoteleostei</taxon>
        <taxon>Acanthomorphata</taxon>
        <taxon>Carangaria</taxon>
        <taxon>Pleuronectiformes</taxon>
        <taxon>Pleuronectoidei</taxon>
        <taxon>Cynoglossidae</taxon>
        <taxon>Cynoglossinae</taxon>
        <taxon>Cynoglossus</taxon>
    </lineage>
</organism>
<name>A0A3P8VLR6_CYNSE</name>
<dbReference type="InterPro" id="IPR007110">
    <property type="entry name" value="Ig-like_dom"/>
</dbReference>
<evidence type="ECO:0000259" key="15">
    <source>
        <dbReference type="PROSITE" id="PS50835"/>
    </source>
</evidence>
<keyword evidence="11" id="KW-0393">Immunoglobulin domain</keyword>
<keyword evidence="10" id="KW-0449">Lipoprotein</keyword>
<evidence type="ECO:0000256" key="12">
    <source>
        <dbReference type="ARBA" id="ARBA00037995"/>
    </source>
</evidence>
<evidence type="ECO:0000256" key="8">
    <source>
        <dbReference type="ARBA" id="ARBA00023157"/>
    </source>
</evidence>
<feature type="domain" description="Ig-like" evidence="15">
    <location>
        <begin position="210"/>
        <end position="295"/>
    </location>
</feature>
<evidence type="ECO:0000313" key="17">
    <source>
        <dbReference type="Proteomes" id="UP000265120"/>
    </source>
</evidence>
<dbReference type="PANTHER" id="PTHR42757:SF6">
    <property type="entry name" value="NEURONAL GROWTH REGULATOR 1"/>
    <property type="match status" value="1"/>
</dbReference>
<dbReference type="GO" id="GO:0007155">
    <property type="term" value="P:cell adhesion"/>
    <property type="evidence" value="ECO:0007669"/>
    <property type="project" value="UniProtKB-KW"/>
</dbReference>
<feature type="chain" id="PRO_5018174823" description="Neuronal growth regulator 1" evidence="14">
    <location>
        <begin position="34"/>
        <end position="330"/>
    </location>
</feature>
<reference evidence="16 17" key="1">
    <citation type="journal article" date="2014" name="Nat. Genet.">
        <title>Whole-genome sequence of a flatfish provides insights into ZW sex chromosome evolution and adaptation to a benthic lifestyle.</title>
        <authorList>
            <person name="Chen S."/>
            <person name="Zhang G."/>
            <person name="Shao C."/>
            <person name="Huang Q."/>
            <person name="Liu G."/>
            <person name="Zhang P."/>
            <person name="Song W."/>
            <person name="An N."/>
            <person name="Chalopin D."/>
            <person name="Volff J.N."/>
            <person name="Hong Y."/>
            <person name="Li Q."/>
            <person name="Sha Z."/>
            <person name="Zhou H."/>
            <person name="Xie M."/>
            <person name="Yu Q."/>
            <person name="Liu Y."/>
            <person name="Xiang H."/>
            <person name="Wang N."/>
            <person name="Wu K."/>
            <person name="Yang C."/>
            <person name="Zhou Q."/>
            <person name="Liao X."/>
            <person name="Yang L."/>
            <person name="Hu Q."/>
            <person name="Zhang J."/>
            <person name="Meng L."/>
            <person name="Jin L."/>
            <person name="Tian Y."/>
            <person name="Lian J."/>
            <person name="Yang J."/>
            <person name="Miao G."/>
            <person name="Liu S."/>
            <person name="Liang Z."/>
            <person name="Yan F."/>
            <person name="Li Y."/>
            <person name="Sun B."/>
            <person name="Zhang H."/>
            <person name="Zhang J."/>
            <person name="Zhu Y."/>
            <person name="Du M."/>
            <person name="Zhao Y."/>
            <person name="Schartl M."/>
            <person name="Tang Q."/>
            <person name="Wang J."/>
        </authorList>
    </citation>
    <scope>NUCLEOTIDE SEQUENCE</scope>
</reference>
<comment type="similarity">
    <text evidence="12">Belongs to the immunoglobulin superfamily. IgLON family.</text>
</comment>
<keyword evidence="2" id="KW-1003">Cell membrane</keyword>
<dbReference type="InterPro" id="IPR050876">
    <property type="entry name" value="IgLON_domain"/>
</dbReference>
<evidence type="ECO:0000256" key="6">
    <source>
        <dbReference type="ARBA" id="ARBA00022889"/>
    </source>
</evidence>
<keyword evidence="8" id="KW-1015">Disulfide bond</keyword>
<dbReference type="InterPro" id="IPR003599">
    <property type="entry name" value="Ig_sub"/>
</dbReference>
<evidence type="ECO:0000256" key="10">
    <source>
        <dbReference type="ARBA" id="ARBA00023288"/>
    </source>
</evidence>
<dbReference type="InterPro" id="IPR036179">
    <property type="entry name" value="Ig-like_dom_sf"/>
</dbReference>
<keyword evidence="6" id="KW-0130">Cell adhesion</keyword>
<dbReference type="CDD" id="cd00096">
    <property type="entry name" value="Ig"/>
    <property type="match status" value="1"/>
</dbReference>
<dbReference type="Ensembl" id="ENSCSET00000013549.1">
    <property type="protein sequence ID" value="ENSCSEP00000013390.1"/>
    <property type="gene ID" value="ENSCSEG00000008631.1"/>
</dbReference>
<sequence>MDIMIAVQDVCASGQWLTAIILSLCCFLPSCLPAGQTEDYSSVENVVSRQGDTVLLRCYLLDGISKGAWLNRPMSIVSNIADKHEYSLQIQRVDVSDDGQYTCSIQSERNPRPKLLNLIVKVPPKIYDISSDITVNEGSNVSLICTASGKPEPAISWRHITPLAKKYDSGEHLNITGISRDQAGDYECSALNDIASPDTKIVKVTVNFAPTIHDVKNNEVGLGRTALLRCEVFAMPVPTFEWFKGEKRIIKGQGIDIKSLTSRSILTVTNTTEDRYGNYTCIATNKLGTANASLTLLPPNTAPYGSTGNAHVLLACRYLVLALSSFISIY</sequence>
<keyword evidence="7" id="KW-0472">Membrane</keyword>
<keyword evidence="4 14" id="KW-0732">Signal</keyword>
<feature type="domain" description="Ig-like" evidence="15">
    <location>
        <begin position="33"/>
        <end position="117"/>
    </location>
</feature>
<accession>A0A3P8VLR6</accession>
<feature type="domain" description="Ig-like" evidence="15">
    <location>
        <begin position="124"/>
        <end position="205"/>
    </location>
</feature>
<keyword evidence="5" id="KW-0677">Repeat</keyword>
<dbReference type="SMART" id="SM00409">
    <property type="entry name" value="IG"/>
    <property type="match status" value="3"/>
</dbReference>
<keyword evidence="9" id="KW-0325">Glycoprotein</keyword>
<keyword evidence="3" id="KW-0336">GPI-anchor</keyword>
<dbReference type="FunFam" id="2.60.40.10:FF:000032">
    <property type="entry name" value="palladin isoform X1"/>
    <property type="match status" value="1"/>
</dbReference>
<protein>
    <recommendedName>
        <fullName evidence="13">Neuronal growth regulator 1</fullName>
    </recommendedName>
</protein>
<dbReference type="InterPro" id="IPR003598">
    <property type="entry name" value="Ig_sub2"/>
</dbReference>
<feature type="signal peptide" evidence="14">
    <location>
        <begin position="1"/>
        <end position="33"/>
    </location>
</feature>
<dbReference type="GO" id="GO:0098552">
    <property type="term" value="C:side of membrane"/>
    <property type="evidence" value="ECO:0007669"/>
    <property type="project" value="UniProtKB-KW"/>
</dbReference>
<evidence type="ECO:0000256" key="13">
    <source>
        <dbReference type="ARBA" id="ARBA00041100"/>
    </source>
</evidence>
<keyword evidence="17" id="KW-1185">Reference proteome</keyword>
<dbReference type="Pfam" id="PF07679">
    <property type="entry name" value="I-set"/>
    <property type="match status" value="1"/>
</dbReference>
<dbReference type="SMART" id="SM00408">
    <property type="entry name" value="IGc2"/>
    <property type="match status" value="3"/>
</dbReference>
<dbReference type="Pfam" id="PF13927">
    <property type="entry name" value="Ig_3"/>
    <property type="match status" value="1"/>
</dbReference>
<evidence type="ECO:0000256" key="4">
    <source>
        <dbReference type="ARBA" id="ARBA00022729"/>
    </source>
</evidence>
<dbReference type="InterPro" id="IPR013098">
    <property type="entry name" value="Ig_I-set"/>
</dbReference>
<evidence type="ECO:0000256" key="11">
    <source>
        <dbReference type="ARBA" id="ARBA00023319"/>
    </source>
</evidence>
<evidence type="ECO:0000256" key="7">
    <source>
        <dbReference type="ARBA" id="ARBA00023136"/>
    </source>
</evidence>
<dbReference type="PANTHER" id="PTHR42757">
    <property type="entry name" value="IGLON FAMILY OF IMMUNOGLOBULIN SUPERFAMILY-RELATED"/>
    <property type="match status" value="1"/>
</dbReference>
<evidence type="ECO:0000256" key="3">
    <source>
        <dbReference type="ARBA" id="ARBA00022622"/>
    </source>
</evidence>
<dbReference type="GeneTree" id="ENSGT00940000159289"/>
<evidence type="ECO:0000256" key="14">
    <source>
        <dbReference type="SAM" id="SignalP"/>
    </source>
</evidence>
<evidence type="ECO:0000313" key="16">
    <source>
        <dbReference type="Ensembl" id="ENSCSEP00000013390.1"/>
    </source>
</evidence>
<dbReference type="InterPro" id="IPR013783">
    <property type="entry name" value="Ig-like_fold"/>
</dbReference>
<dbReference type="PROSITE" id="PS50835">
    <property type="entry name" value="IG_LIKE"/>
    <property type="match status" value="3"/>
</dbReference>
<proteinExistence type="inferred from homology"/>
<reference evidence="16" key="2">
    <citation type="submission" date="2025-08" db="UniProtKB">
        <authorList>
            <consortium name="Ensembl"/>
        </authorList>
    </citation>
    <scope>IDENTIFICATION</scope>
</reference>
<dbReference type="Gene3D" id="2.60.40.10">
    <property type="entry name" value="Immunoglobulins"/>
    <property type="match status" value="3"/>
</dbReference>
<dbReference type="Proteomes" id="UP000265120">
    <property type="component" value="Chromosome 2"/>
</dbReference>
<reference evidence="16" key="3">
    <citation type="submission" date="2025-09" db="UniProtKB">
        <authorList>
            <consortium name="Ensembl"/>
        </authorList>
    </citation>
    <scope>IDENTIFICATION</scope>
</reference>
<dbReference type="GO" id="GO:0005886">
    <property type="term" value="C:plasma membrane"/>
    <property type="evidence" value="ECO:0007669"/>
    <property type="project" value="UniProtKB-SubCell"/>
</dbReference>
<evidence type="ECO:0000256" key="1">
    <source>
        <dbReference type="ARBA" id="ARBA00004609"/>
    </source>
</evidence>
<evidence type="ECO:0000256" key="2">
    <source>
        <dbReference type="ARBA" id="ARBA00022475"/>
    </source>
</evidence>
<evidence type="ECO:0000256" key="5">
    <source>
        <dbReference type="ARBA" id="ARBA00022737"/>
    </source>
</evidence>
<dbReference type="AlphaFoldDB" id="A0A3P8VLR6"/>
<dbReference type="OMA" id="CLAISME"/>